<evidence type="ECO:0000256" key="4">
    <source>
        <dbReference type="ARBA" id="ARBA00023136"/>
    </source>
</evidence>
<dbReference type="Proteomes" id="UP001175271">
    <property type="component" value="Unassembled WGS sequence"/>
</dbReference>
<dbReference type="Pfam" id="PF10292">
    <property type="entry name" value="7TM_GPCR_Srab"/>
    <property type="match status" value="1"/>
</dbReference>
<name>A0AA39H9X3_9BILA</name>
<dbReference type="PANTHER" id="PTHR46561">
    <property type="entry name" value="SERPENTINE RECEPTOR, CLASS AB (CLASS A-LIKE)-RELATED"/>
    <property type="match status" value="1"/>
</dbReference>
<accession>A0AA39H9X3</accession>
<reference evidence="6" key="1">
    <citation type="submission" date="2023-06" db="EMBL/GenBank/DDBJ databases">
        <title>Genomic analysis of the entomopathogenic nematode Steinernema hermaphroditum.</title>
        <authorList>
            <person name="Schwarz E.M."/>
            <person name="Heppert J.K."/>
            <person name="Baniya A."/>
            <person name="Schwartz H.T."/>
            <person name="Tan C.-H."/>
            <person name="Antoshechkin I."/>
            <person name="Sternberg P.W."/>
            <person name="Goodrich-Blair H."/>
            <person name="Dillman A.R."/>
        </authorList>
    </citation>
    <scope>NUCLEOTIDE SEQUENCE</scope>
    <source>
        <strain evidence="6">PS9179</strain>
        <tissue evidence="6">Whole animal</tissue>
    </source>
</reference>
<organism evidence="6 7">
    <name type="scientific">Steinernema hermaphroditum</name>
    <dbReference type="NCBI Taxonomy" id="289476"/>
    <lineage>
        <taxon>Eukaryota</taxon>
        <taxon>Metazoa</taxon>
        <taxon>Ecdysozoa</taxon>
        <taxon>Nematoda</taxon>
        <taxon>Chromadorea</taxon>
        <taxon>Rhabditida</taxon>
        <taxon>Tylenchina</taxon>
        <taxon>Panagrolaimomorpha</taxon>
        <taxon>Strongyloidoidea</taxon>
        <taxon>Steinernematidae</taxon>
        <taxon>Steinernema</taxon>
    </lineage>
</organism>
<evidence type="ECO:0000313" key="7">
    <source>
        <dbReference type="Proteomes" id="UP001175271"/>
    </source>
</evidence>
<dbReference type="AlphaFoldDB" id="A0AA39H9X3"/>
<dbReference type="PANTHER" id="PTHR46561:SF11">
    <property type="entry name" value="SERPENTINE RECEPTOR CLASS ALPHA_BETA-14"/>
    <property type="match status" value="1"/>
</dbReference>
<keyword evidence="3 5" id="KW-1133">Transmembrane helix</keyword>
<feature type="transmembrane region" description="Helical" evidence="5">
    <location>
        <begin position="44"/>
        <end position="66"/>
    </location>
</feature>
<comment type="caution">
    <text evidence="6">The sequence shown here is derived from an EMBL/GenBank/DDBJ whole genome shotgun (WGS) entry which is preliminary data.</text>
</comment>
<dbReference type="EMBL" id="JAUCMV010000004">
    <property type="protein sequence ID" value="KAK0401805.1"/>
    <property type="molecule type" value="Genomic_DNA"/>
</dbReference>
<dbReference type="InterPro" id="IPR053286">
    <property type="entry name" value="Nematode_rcpt-like_srab"/>
</dbReference>
<protein>
    <submittedName>
        <fullName evidence="6">Uncharacterized protein</fullName>
    </submittedName>
</protein>
<evidence type="ECO:0000256" key="3">
    <source>
        <dbReference type="ARBA" id="ARBA00022989"/>
    </source>
</evidence>
<keyword evidence="2 5" id="KW-0812">Transmembrane</keyword>
<keyword evidence="7" id="KW-1185">Reference proteome</keyword>
<comment type="subcellular location">
    <subcellularLocation>
        <location evidence="1">Membrane</location>
        <topology evidence="1">Multi-pass membrane protein</topology>
    </subcellularLocation>
</comment>
<dbReference type="GO" id="GO:0016020">
    <property type="term" value="C:membrane"/>
    <property type="evidence" value="ECO:0007669"/>
    <property type="project" value="UniProtKB-SubCell"/>
</dbReference>
<dbReference type="InterPro" id="IPR019408">
    <property type="entry name" value="7TM_GPCR_serpentine_rcpt_Srab"/>
</dbReference>
<evidence type="ECO:0000256" key="1">
    <source>
        <dbReference type="ARBA" id="ARBA00004141"/>
    </source>
</evidence>
<sequence>MGLVVMTTCVHIMSYFVLHHTADWNVKLFYLAFEDPSNINYGTAYMFGQIALDLLILVMCKMVHVLNKKAKTLCFRNVLFLQKTKWTGKQLSSKLQIRQNIALSSTLMPIVVTHFVVSAGAVLVISILAVTNWNHDLLLTILVAETFAVFPLYSLVMPLIFFRCHPYLVKTLVCKSVIGAESKVSDKNEGKQNEFDKFFKMFDEMLEKRRQHR</sequence>
<evidence type="ECO:0000256" key="2">
    <source>
        <dbReference type="ARBA" id="ARBA00022692"/>
    </source>
</evidence>
<evidence type="ECO:0000256" key="5">
    <source>
        <dbReference type="SAM" id="Phobius"/>
    </source>
</evidence>
<feature type="transmembrane region" description="Helical" evidence="5">
    <location>
        <begin position="107"/>
        <end position="131"/>
    </location>
</feature>
<feature type="transmembrane region" description="Helical" evidence="5">
    <location>
        <begin position="137"/>
        <end position="162"/>
    </location>
</feature>
<evidence type="ECO:0000313" key="6">
    <source>
        <dbReference type="EMBL" id="KAK0401805.1"/>
    </source>
</evidence>
<gene>
    <name evidence="6" type="ORF">QR680_015982</name>
</gene>
<keyword evidence="4 5" id="KW-0472">Membrane</keyword>
<proteinExistence type="predicted"/>